<dbReference type="STRING" id="553218.CAMRE0001_2184"/>
<protein>
    <submittedName>
        <fullName evidence="1">Uncharacterized protein</fullName>
    </submittedName>
</protein>
<dbReference type="AlphaFoldDB" id="B9D487"/>
<gene>
    <name evidence="1" type="ORF">CAMRE0001_2184</name>
</gene>
<organism evidence="1 2">
    <name type="scientific">Campylobacter rectus RM3267</name>
    <dbReference type="NCBI Taxonomy" id="553218"/>
    <lineage>
        <taxon>Bacteria</taxon>
        <taxon>Pseudomonadati</taxon>
        <taxon>Campylobacterota</taxon>
        <taxon>Epsilonproteobacteria</taxon>
        <taxon>Campylobacterales</taxon>
        <taxon>Campylobacteraceae</taxon>
        <taxon>Campylobacter</taxon>
    </lineage>
</organism>
<keyword evidence="2" id="KW-1185">Reference proteome</keyword>
<reference evidence="1 2" key="1">
    <citation type="submission" date="2008-08" db="EMBL/GenBank/DDBJ databases">
        <authorList>
            <person name="Madupu R."/>
            <person name="Durkin A.S."/>
            <person name="Torralba M."/>
            <person name="Methe B."/>
            <person name="Sutton G.G."/>
            <person name="Strausberg R.L."/>
            <person name="Nelson K.E."/>
        </authorList>
    </citation>
    <scope>NUCLEOTIDE SEQUENCE [LARGE SCALE GENOMIC DNA]</scope>
    <source>
        <strain evidence="1 2">RM3267</strain>
    </source>
</reference>
<comment type="caution">
    <text evidence="1">The sequence shown here is derived from an EMBL/GenBank/DDBJ whole genome shotgun (WGS) entry which is preliminary data.</text>
</comment>
<proteinExistence type="predicted"/>
<sequence>MRRERSKFDFSNLNKFDAKSNLRFGPAGKILVLTSEFN</sequence>
<name>B9D487_CAMRE</name>
<dbReference type="Proteomes" id="UP000003082">
    <property type="component" value="Unassembled WGS sequence"/>
</dbReference>
<dbReference type="EMBL" id="ACFU01000025">
    <property type="protein sequence ID" value="EEF13181.1"/>
    <property type="molecule type" value="Genomic_DNA"/>
</dbReference>
<evidence type="ECO:0000313" key="1">
    <source>
        <dbReference type="EMBL" id="EEF13181.1"/>
    </source>
</evidence>
<evidence type="ECO:0000313" key="2">
    <source>
        <dbReference type="Proteomes" id="UP000003082"/>
    </source>
</evidence>
<accession>B9D487</accession>